<dbReference type="RefSeq" id="WP_206643982.1">
    <property type="nucleotide sequence ID" value="NZ_CP071247.1"/>
</dbReference>
<protein>
    <recommendedName>
        <fullName evidence="4">Outer membrane protein beta-barrel domain-containing protein</fullName>
    </recommendedName>
</protein>
<keyword evidence="3" id="KW-1185">Reference proteome</keyword>
<evidence type="ECO:0008006" key="4">
    <source>
        <dbReference type="Google" id="ProtNLM"/>
    </source>
</evidence>
<sequence length="258" mass="27912">MKSAKNSFALTFIGLSLLSTNTHAAPPSYSFVSVDYLRSELKDVPLNIETYVSIPEKDVTFDGLQLAASFDFGNNWFGQVRFQQINGETNHIIETPLGNISPDAIPPGATSNEDNIELDLTGSLVTISAGYIFFQDDMSSAYLAGGYAHTKVEIELENTNIFRDSNGNRVPNLPGYFESGTASGSGDDSGAILSIGYRRNITDTLQAGLRADHYTVGNSSSELTLEGIYFLTTGLGLQVGGTFYDDGSQYNLGARYNF</sequence>
<dbReference type="EMBL" id="CP071247">
    <property type="protein sequence ID" value="QSP94763.1"/>
    <property type="molecule type" value="Genomic_DNA"/>
</dbReference>
<keyword evidence="1" id="KW-0732">Signal</keyword>
<accession>A0ABX7MRE6</accession>
<organism evidence="2 3">
    <name type="scientific">Marinobacter salinisoli</name>
    <dbReference type="NCBI Taxonomy" id="2769486"/>
    <lineage>
        <taxon>Bacteria</taxon>
        <taxon>Pseudomonadati</taxon>
        <taxon>Pseudomonadota</taxon>
        <taxon>Gammaproteobacteria</taxon>
        <taxon>Pseudomonadales</taxon>
        <taxon>Marinobacteraceae</taxon>
        <taxon>Marinobacter</taxon>
    </lineage>
</organism>
<evidence type="ECO:0000313" key="2">
    <source>
        <dbReference type="EMBL" id="QSP94763.1"/>
    </source>
</evidence>
<name>A0ABX7MRE6_9GAMM</name>
<feature type="signal peptide" evidence="1">
    <location>
        <begin position="1"/>
        <end position="24"/>
    </location>
</feature>
<feature type="chain" id="PRO_5045383858" description="Outer membrane protein beta-barrel domain-containing protein" evidence="1">
    <location>
        <begin position="25"/>
        <end position="258"/>
    </location>
</feature>
<evidence type="ECO:0000313" key="3">
    <source>
        <dbReference type="Proteomes" id="UP000663555"/>
    </source>
</evidence>
<evidence type="ECO:0000256" key="1">
    <source>
        <dbReference type="SAM" id="SignalP"/>
    </source>
</evidence>
<proteinExistence type="predicted"/>
<dbReference type="InterPro" id="IPR011250">
    <property type="entry name" value="OMP/PagP_B-barrel"/>
</dbReference>
<reference evidence="2 3" key="1">
    <citation type="submission" date="2021-03" db="EMBL/GenBank/DDBJ databases">
        <title>Genome sequencing of Marinobacter sp. LPB0319.</title>
        <authorList>
            <person name="Kim J."/>
        </authorList>
    </citation>
    <scope>NUCLEOTIDE SEQUENCE [LARGE SCALE GENOMIC DNA]</scope>
    <source>
        <strain evidence="2 3">LPB0319</strain>
    </source>
</reference>
<dbReference type="SUPFAM" id="SSF56925">
    <property type="entry name" value="OMPA-like"/>
    <property type="match status" value="1"/>
</dbReference>
<gene>
    <name evidence="2" type="ORF">LPB19_16585</name>
</gene>
<dbReference type="Proteomes" id="UP000663555">
    <property type="component" value="Chromosome"/>
</dbReference>